<evidence type="ECO:0000259" key="2">
    <source>
        <dbReference type="Pfam" id="PF13474"/>
    </source>
</evidence>
<organism evidence="3 4">
    <name type="scientific">Streptomyces aidingensis</name>
    <dbReference type="NCBI Taxonomy" id="910347"/>
    <lineage>
        <taxon>Bacteria</taxon>
        <taxon>Bacillati</taxon>
        <taxon>Actinomycetota</taxon>
        <taxon>Actinomycetes</taxon>
        <taxon>Kitasatosporales</taxon>
        <taxon>Streptomycetaceae</taxon>
        <taxon>Streptomyces</taxon>
    </lineage>
</organism>
<keyword evidence="4" id="KW-1185">Reference proteome</keyword>
<dbReference type="PANTHER" id="PTHR34957:SF1">
    <property type="entry name" value="NUCLEAR TRANSPORT FACTOR 2 (NTF2) FAMILY PROTEIN"/>
    <property type="match status" value="1"/>
</dbReference>
<feature type="domain" description="SnoaL-like" evidence="2">
    <location>
        <begin position="12"/>
        <end position="141"/>
    </location>
</feature>
<evidence type="ECO:0000256" key="1">
    <source>
        <dbReference type="SAM" id="MobiDB-lite"/>
    </source>
</evidence>
<dbReference type="Gene3D" id="3.10.450.50">
    <property type="match status" value="1"/>
</dbReference>
<dbReference type="Proteomes" id="UP000199207">
    <property type="component" value="Unassembled WGS sequence"/>
</dbReference>
<evidence type="ECO:0000313" key="3">
    <source>
        <dbReference type="EMBL" id="SFD29065.1"/>
    </source>
</evidence>
<evidence type="ECO:0000313" key="4">
    <source>
        <dbReference type="Proteomes" id="UP000199207"/>
    </source>
</evidence>
<keyword evidence="3" id="KW-0413">Isomerase</keyword>
<dbReference type="InterPro" id="IPR037401">
    <property type="entry name" value="SnoaL-like"/>
</dbReference>
<feature type="region of interest" description="Disordered" evidence="1">
    <location>
        <begin position="194"/>
        <end position="219"/>
    </location>
</feature>
<dbReference type="OrthoDB" id="9786718at2"/>
<dbReference type="STRING" id="910347.SAMN05421773_112170"/>
<protein>
    <submittedName>
        <fullName evidence="3">Ketosteroid isomerase homolog</fullName>
    </submittedName>
</protein>
<dbReference type="EMBL" id="FOLM01000012">
    <property type="protein sequence ID" value="SFD29065.1"/>
    <property type="molecule type" value="Genomic_DNA"/>
</dbReference>
<gene>
    <name evidence="3" type="ORF">SAMN05421773_112170</name>
</gene>
<proteinExistence type="predicted"/>
<reference evidence="3 4" key="1">
    <citation type="submission" date="2016-10" db="EMBL/GenBank/DDBJ databases">
        <authorList>
            <person name="de Groot N.N."/>
        </authorList>
    </citation>
    <scope>NUCLEOTIDE SEQUENCE [LARGE SCALE GENOMIC DNA]</scope>
    <source>
        <strain evidence="3 4">CGMCC 4.5739</strain>
    </source>
</reference>
<sequence>MSKARTDDVEAVAAANTALYDALEHGDLQALSDCWLGEEKAGVSVVHPGWPVLNGRAEVLRSYATIMANHEYIQFFLTDVEISVLGDTALVTCTENILTGGPAQPDGSAGPLVGGVVVATNIFRRAEDRSWKVWAHHASPVLADGEDAPAEAQLDDVDGIDGIDGMGGLGGIDETGDVEDIADIADVADIADIADAEDVEDVDGTDDGEQGDGRPPGAP</sequence>
<dbReference type="AlphaFoldDB" id="A0A1I1R449"/>
<dbReference type="PANTHER" id="PTHR34957">
    <property type="entry name" value="NUCLEAR TRANSPORT FACTOR 2 (NTF2) FAMILY PROTEIN"/>
    <property type="match status" value="1"/>
</dbReference>
<dbReference type="GO" id="GO:0016853">
    <property type="term" value="F:isomerase activity"/>
    <property type="evidence" value="ECO:0007669"/>
    <property type="project" value="UniProtKB-KW"/>
</dbReference>
<dbReference type="SUPFAM" id="SSF54427">
    <property type="entry name" value="NTF2-like"/>
    <property type="match status" value="1"/>
</dbReference>
<feature type="compositionally biased region" description="Acidic residues" evidence="1">
    <location>
        <begin position="194"/>
        <end position="210"/>
    </location>
</feature>
<dbReference type="Pfam" id="PF13474">
    <property type="entry name" value="SnoaL_3"/>
    <property type="match status" value="1"/>
</dbReference>
<dbReference type="InterPro" id="IPR032710">
    <property type="entry name" value="NTF2-like_dom_sf"/>
</dbReference>
<name>A0A1I1R449_9ACTN</name>
<accession>A0A1I1R449</accession>